<organism evidence="7 8">
    <name type="scientific">Mastacembelus armatus</name>
    <name type="common">zig-zag eel</name>
    <dbReference type="NCBI Taxonomy" id="205130"/>
    <lineage>
        <taxon>Eukaryota</taxon>
        <taxon>Metazoa</taxon>
        <taxon>Chordata</taxon>
        <taxon>Craniata</taxon>
        <taxon>Vertebrata</taxon>
        <taxon>Euteleostomi</taxon>
        <taxon>Actinopterygii</taxon>
        <taxon>Neopterygii</taxon>
        <taxon>Teleostei</taxon>
        <taxon>Neoteleostei</taxon>
        <taxon>Acanthomorphata</taxon>
        <taxon>Anabantaria</taxon>
        <taxon>Synbranchiformes</taxon>
        <taxon>Mastacembelidae</taxon>
        <taxon>Mastacembelus</taxon>
    </lineage>
</organism>
<evidence type="ECO:0000256" key="3">
    <source>
        <dbReference type="ARBA" id="ARBA00023038"/>
    </source>
</evidence>
<evidence type="ECO:0000313" key="7">
    <source>
        <dbReference type="Ensembl" id="ENSMAMP00000026111.2"/>
    </source>
</evidence>
<keyword evidence="1 4" id="KW-0479">Metal-binding</keyword>
<keyword evidence="3 4" id="KW-0440">LIM domain</keyword>
<evidence type="ECO:0000256" key="2">
    <source>
        <dbReference type="ARBA" id="ARBA00022833"/>
    </source>
</evidence>
<dbReference type="InterPro" id="IPR001781">
    <property type="entry name" value="Znf_LIM"/>
</dbReference>
<sequence>MEDSKRKTSLLKDNSWIRRVDDEDGAVDKDPNFGKSILNRYNSRENDASPEGDETTNTVSSSTSVQALTKRFGGSQDELKNSTAPLSRKSTSSYSKSIFTEQPKTSTTTTTVTKDGKTTETTITTSQTVRSPVSKSSTKTETFTERVKSSSKGSQYSYYSPTKTTKVTETTVTSDKDAEDKLYDTLIPSSIKGDFSAIDGKTSISKTETVIVKSSNDTKSGIETTNTTRIYSNPEDDLYGTLMPRVISTNLSSPVSSSVSTKEIITVESSRSSYSDDIPSTRSTSYTISTKPSIETKTYSYSRPESSYDYTSVSSPTVYTSSSYKSSSRSDENLTDPIYSKSSIKSVYASERPVLEKDLCTICRKPFTGDAKIVLDDIKINCHASCFKCDVCNSTLSHLKAGDSMWVYKRMVHCDNCFEITRDKWRR</sequence>
<dbReference type="OrthoDB" id="9908139at2759"/>
<dbReference type="Gene3D" id="2.10.110.10">
    <property type="entry name" value="Cysteine Rich Protein"/>
    <property type="match status" value="1"/>
</dbReference>
<feature type="compositionally biased region" description="Low complexity" evidence="5">
    <location>
        <begin position="55"/>
        <end position="65"/>
    </location>
</feature>
<protein>
    <submittedName>
        <fullName evidence="7">Sciellin</fullName>
    </submittedName>
</protein>
<dbReference type="PANTHER" id="PTHR15468">
    <property type="entry name" value="ZNF185"/>
    <property type="match status" value="1"/>
</dbReference>
<dbReference type="Ensembl" id="ENSMAMT00000026782.2">
    <property type="protein sequence ID" value="ENSMAMP00000026111.2"/>
    <property type="gene ID" value="ENSMAMG00000017537.2"/>
</dbReference>
<feature type="region of interest" description="Disordered" evidence="5">
    <location>
        <begin position="304"/>
        <end position="333"/>
    </location>
</feature>
<feature type="compositionally biased region" description="Basic and acidic residues" evidence="5">
    <location>
        <begin position="23"/>
        <end position="32"/>
    </location>
</feature>
<keyword evidence="2 4" id="KW-0862">Zinc</keyword>
<dbReference type="SMART" id="SM00132">
    <property type="entry name" value="LIM"/>
    <property type="match status" value="1"/>
</dbReference>
<feature type="domain" description="LIM zinc-binding" evidence="6">
    <location>
        <begin position="358"/>
        <end position="424"/>
    </location>
</feature>
<feature type="region of interest" description="Disordered" evidence="5">
    <location>
        <begin position="23"/>
        <end position="146"/>
    </location>
</feature>
<evidence type="ECO:0000256" key="1">
    <source>
        <dbReference type="ARBA" id="ARBA00022723"/>
    </source>
</evidence>
<reference evidence="7" key="1">
    <citation type="submission" date="2025-08" db="UniProtKB">
        <authorList>
            <consortium name="Ensembl"/>
        </authorList>
    </citation>
    <scope>IDENTIFICATION</scope>
</reference>
<name>A0A3Q3MTM4_9TELE</name>
<evidence type="ECO:0000259" key="6">
    <source>
        <dbReference type="PROSITE" id="PS50023"/>
    </source>
</evidence>
<dbReference type="GeneID" id="113122981"/>
<keyword evidence="8" id="KW-1185">Reference proteome</keyword>
<dbReference type="GO" id="GO:0046872">
    <property type="term" value="F:metal ion binding"/>
    <property type="evidence" value="ECO:0007669"/>
    <property type="project" value="UniProtKB-KW"/>
</dbReference>
<dbReference type="CDD" id="cd08368">
    <property type="entry name" value="LIM"/>
    <property type="match status" value="1"/>
</dbReference>
<dbReference type="Proteomes" id="UP000261640">
    <property type="component" value="Unplaced"/>
</dbReference>
<accession>A0A3Q3MTM4</accession>
<evidence type="ECO:0000313" key="8">
    <source>
        <dbReference type="Proteomes" id="UP000261640"/>
    </source>
</evidence>
<dbReference type="PROSITE" id="PS50023">
    <property type="entry name" value="LIM_DOMAIN_2"/>
    <property type="match status" value="1"/>
</dbReference>
<feature type="compositionally biased region" description="Low complexity" evidence="5">
    <location>
        <begin position="307"/>
        <end position="327"/>
    </location>
</feature>
<evidence type="ECO:0000256" key="5">
    <source>
        <dbReference type="SAM" id="MobiDB-lite"/>
    </source>
</evidence>
<dbReference type="AlphaFoldDB" id="A0A3Q3MTM4"/>
<dbReference type="STRING" id="205130.ENSMAMP00000026111"/>
<dbReference type="PROSITE" id="PS00478">
    <property type="entry name" value="LIM_DOMAIN_1"/>
    <property type="match status" value="1"/>
</dbReference>
<dbReference type="GeneTree" id="ENSGT00530000063872"/>
<dbReference type="InParanoid" id="A0A3Q3MTM4"/>
<dbReference type="GO" id="GO:0005737">
    <property type="term" value="C:cytoplasm"/>
    <property type="evidence" value="ECO:0007669"/>
    <property type="project" value="TreeGrafter"/>
</dbReference>
<dbReference type="CTD" id="8796"/>
<dbReference type="PANTHER" id="PTHR15468:SF7">
    <property type="entry name" value="SCIELLIN"/>
    <property type="match status" value="1"/>
</dbReference>
<dbReference type="RefSeq" id="XP_026150471.1">
    <property type="nucleotide sequence ID" value="XM_026294686.1"/>
</dbReference>
<dbReference type="InterPro" id="IPR052621">
    <property type="entry name" value="Cell_Prolif/Cornif_Regul"/>
</dbReference>
<evidence type="ECO:0000256" key="4">
    <source>
        <dbReference type="PROSITE-ProRule" id="PRU00125"/>
    </source>
</evidence>
<dbReference type="GO" id="GO:0008544">
    <property type="term" value="P:epidermis development"/>
    <property type="evidence" value="ECO:0007669"/>
    <property type="project" value="TreeGrafter"/>
</dbReference>
<feature type="compositionally biased region" description="Low complexity" evidence="5">
    <location>
        <begin position="87"/>
        <end position="141"/>
    </location>
</feature>
<proteinExistence type="predicted"/>
<reference evidence="7" key="2">
    <citation type="submission" date="2025-09" db="UniProtKB">
        <authorList>
            <consortium name="Ensembl"/>
        </authorList>
    </citation>
    <scope>IDENTIFICATION</scope>
</reference>